<dbReference type="InterPro" id="IPR050300">
    <property type="entry name" value="GDXG_lipolytic_enzyme"/>
</dbReference>
<keyword evidence="1" id="KW-0378">Hydrolase</keyword>
<evidence type="ECO:0000256" key="1">
    <source>
        <dbReference type="ARBA" id="ARBA00022801"/>
    </source>
</evidence>
<accession>A0ABW5XV62</accession>
<dbReference type="Gene3D" id="3.40.50.1820">
    <property type="entry name" value="alpha/beta hydrolase"/>
    <property type="match status" value="1"/>
</dbReference>
<keyword evidence="5" id="KW-1185">Reference proteome</keyword>
<dbReference type="Pfam" id="PF00135">
    <property type="entry name" value="COesterase"/>
    <property type="match status" value="1"/>
</dbReference>
<protein>
    <submittedName>
        <fullName evidence="4">Carboxylesterase family protein</fullName>
    </submittedName>
</protein>
<dbReference type="InterPro" id="IPR002018">
    <property type="entry name" value="CarbesteraseB"/>
</dbReference>
<dbReference type="InterPro" id="IPR029058">
    <property type="entry name" value="AB_hydrolase_fold"/>
</dbReference>
<feature type="domain" description="Carboxylesterase type B" evidence="3">
    <location>
        <begin position="34"/>
        <end position="180"/>
    </location>
</feature>
<comment type="caution">
    <text evidence="4">The sequence shown here is derived from an EMBL/GenBank/DDBJ whole genome shotgun (WGS) entry which is preliminary data.</text>
</comment>
<feature type="chain" id="PRO_5045301036" evidence="2">
    <location>
        <begin position="32"/>
        <end position="336"/>
    </location>
</feature>
<reference evidence="5" key="1">
    <citation type="journal article" date="2019" name="Int. J. Syst. Evol. Microbiol.">
        <title>The Global Catalogue of Microorganisms (GCM) 10K type strain sequencing project: providing services to taxonomists for standard genome sequencing and annotation.</title>
        <authorList>
            <consortium name="The Broad Institute Genomics Platform"/>
            <consortium name="The Broad Institute Genome Sequencing Center for Infectious Disease"/>
            <person name="Wu L."/>
            <person name="Ma J."/>
        </authorList>
    </citation>
    <scope>NUCLEOTIDE SEQUENCE [LARGE SCALE GENOMIC DNA]</scope>
    <source>
        <strain evidence="5">KCTC 52232</strain>
    </source>
</reference>
<feature type="signal peptide" evidence="2">
    <location>
        <begin position="1"/>
        <end position="31"/>
    </location>
</feature>
<dbReference type="PANTHER" id="PTHR48081">
    <property type="entry name" value="AB HYDROLASE SUPERFAMILY PROTEIN C4A8.06C"/>
    <property type="match status" value="1"/>
</dbReference>
<dbReference type="RefSeq" id="WP_377130470.1">
    <property type="nucleotide sequence ID" value="NZ_JBHUON010000037.1"/>
</dbReference>
<dbReference type="EMBL" id="JBHUON010000037">
    <property type="protein sequence ID" value="MFD2866825.1"/>
    <property type="molecule type" value="Genomic_DNA"/>
</dbReference>
<dbReference type="Proteomes" id="UP001597601">
    <property type="component" value="Unassembled WGS sequence"/>
</dbReference>
<evidence type="ECO:0000259" key="3">
    <source>
        <dbReference type="Pfam" id="PF00135"/>
    </source>
</evidence>
<evidence type="ECO:0000313" key="4">
    <source>
        <dbReference type="EMBL" id="MFD2866825.1"/>
    </source>
</evidence>
<proteinExistence type="predicted"/>
<sequence length="336" mass="36551">MFRSTKTSICLAILCLIAAAALPGWKNISTAANSKAPQRDSVERNIVYGSNVNYLKKQEKLGMDIYYPKNMIAGKKYPLVMMLHGGSFLNGRKENLGTHCKILADSGFIAVTINYRLGWNAGSVYGGCEKVDVNSLIAATYRAVQDTHAAMRFLVANANQYHIDTKWLFIGGSSAGGFIALDMAYITQKFAGEKMANAVTTLGKLDTASNRLKNSFKIKGVLNMWGALPDSTLITKSTALPTIFFHGTADKTVPYDRGFYIANCDRVPELYGSACLYRQTLATGKPTILNTSPNGKHDPVEFTAKVVASNTACFFHKVMLGKAQSGGYYNAVLGCR</sequence>
<evidence type="ECO:0000256" key="2">
    <source>
        <dbReference type="SAM" id="SignalP"/>
    </source>
</evidence>
<evidence type="ECO:0000313" key="5">
    <source>
        <dbReference type="Proteomes" id="UP001597601"/>
    </source>
</evidence>
<name>A0ABW5XV62_9SPHI</name>
<organism evidence="4 5">
    <name type="scientific">Mucilaginibacter antarcticus</name>
    <dbReference type="NCBI Taxonomy" id="1855725"/>
    <lineage>
        <taxon>Bacteria</taxon>
        <taxon>Pseudomonadati</taxon>
        <taxon>Bacteroidota</taxon>
        <taxon>Sphingobacteriia</taxon>
        <taxon>Sphingobacteriales</taxon>
        <taxon>Sphingobacteriaceae</taxon>
        <taxon>Mucilaginibacter</taxon>
    </lineage>
</organism>
<keyword evidence="2" id="KW-0732">Signal</keyword>
<gene>
    <name evidence="4" type="ORF">ACFSYC_19165</name>
</gene>
<dbReference type="SUPFAM" id="SSF53474">
    <property type="entry name" value="alpha/beta-Hydrolases"/>
    <property type="match status" value="1"/>
</dbReference>